<reference evidence="5" key="1">
    <citation type="submission" date="2020-01" db="EMBL/GenBank/DDBJ databases">
        <authorList>
            <person name="Meier V. D."/>
            <person name="Meier V D."/>
        </authorList>
    </citation>
    <scope>NUCLEOTIDE SEQUENCE</scope>
    <source>
        <strain evidence="5">HLG_WM_MAG_05</strain>
    </source>
</reference>
<dbReference type="PANTHER" id="PTHR38784">
    <property type="entry name" value="SUCROSE PHOSPHORYLASE"/>
    <property type="match status" value="1"/>
</dbReference>
<dbReference type="EC" id="2.4.1.7" evidence="5"/>
<proteinExistence type="predicted"/>
<protein>
    <submittedName>
        <fullName evidence="5">Sucrose phosphorylase (EC)</fullName>
        <ecNumber evidence="5">2.4.1.7</ecNumber>
    </submittedName>
</protein>
<dbReference type="SUPFAM" id="SSF51445">
    <property type="entry name" value="(Trans)glycosidases"/>
    <property type="match status" value="1"/>
</dbReference>
<feature type="binding site" evidence="3">
    <location>
        <begin position="238"/>
        <end position="240"/>
    </location>
    <ligand>
        <name>substrate</name>
    </ligand>
</feature>
<feature type="binding site" evidence="3">
    <location>
        <begin position="348"/>
        <end position="349"/>
    </location>
    <ligand>
        <name>substrate</name>
    </ligand>
</feature>
<dbReference type="PIRSF" id="PIRSF003059">
    <property type="entry name" value="Sucrose_phosphorylase"/>
    <property type="match status" value="1"/>
</dbReference>
<keyword evidence="2 5" id="KW-0808">Transferase</keyword>
<dbReference type="GO" id="GO:0009018">
    <property type="term" value="F:sucrose phosphorylase activity"/>
    <property type="evidence" value="ECO:0007669"/>
    <property type="project" value="UniProtKB-EC"/>
</dbReference>
<dbReference type="InterPro" id="IPR033746">
    <property type="entry name" value="GGa_phosphorylase"/>
</dbReference>
<feature type="binding site" evidence="3">
    <location>
        <position position="453"/>
    </location>
    <ligand>
        <name>substrate</name>
    </ligand>
</feature>
<dbReference type="PANTHER" id="PTHR38784:SF1">
    <property type="entry name" value="SUCROSE PHOSPHORYLASE"/>
    <property type="match status" value="1"/>
</dbReference>
<evidence type="ECO:0000259" key="4">
    <source>
        <dbReference type="SMART" id="SM00642"/>
    </source>
</evidence>
<keyword evidence="1 5" id="KW-0328">Glycosyltransferase</keyword>
<evidence type="ECO:0000256" key="3">
    <source>
        <dbReference type="PIRSR" id="PIRSR003059-2"/>
    </source>
</evidence>
<evidence type="ECO:0000256" key="2">
    <source>
        <dbReference type="ARBA" id="ARBA00022679"/>
    </source>
</evidence>
<accession>A0A6S6S413</accession>
<name>A0A6S6S413_9BACT</name>
<dbReference type="Gene3D" id="2.60.40.1180">
    <property type="entry name" value="Golgi alpha-mannosidase II"/>
    <property type="match status" value="1"/>
</dbReference>
<gene>
    <name evidence="5" type="ORF">HELGO_WM11836</name>
</gene>
<dbReference type="EMBL" id="CACVAU010000014">
    <property type="protein sequence ID" value="CAA6804350.1"/>
    <property type="molecule type" value="Genomic_DNA"/>
</dbReference>
<dbReference type="InterPro" id="IPR017853">
    <property type="entry name" value="GH"/>
</dbReference>
<dbReference type="GO" id="GO:0005975">
    <property type="term" value="P:carbohydrate metabolic process"/>
    <property type="evidence" value="ECO:0007669"/>
    <property type="project" value="InterPro"/>
</dbReference>
<dbReference type="Gene3D" id="3.90.400.10">
    <property type="entry name" value="Oligo-1,6-glucosidase, Domain 2"/>
    <property type="match status" value="1"/>
</dbReference>
<dbReference type="InterPro" id="IPR016377">
    <property type="entry name" value="Sucrose_GGa_phosphorylase-rel"/>
</dbReference>
<feature type="binding site" evidence="3">
    <location>
        <position position="144"/>
    </location>
    <ligand>
        <name>substrate</name>
    </ligand>
</feature>
<dbReference type="SMART" id="SM00642">
    <property type="entry name" value="Aamy"/>
    <property type="match status" value="1"/>
</dbReference>
<dbReference type="Pfam" id="PF00128">
    <property type="entry name" value="Alpha-amylase"/>
    <property type="match status" value="1"/>
</dbReference>
<organism evidence="5">
    <name type="scientific">uncultured Sulfurovum sp</name>
    <dbReference type="NCBI Taxonomy" id="269237"/>
    <lineage>
        <taxon>Bacteria</taxon>
        <taxon>Pseudomonadati</taxon>
        <taxon>Campylobacterota</taxon>
        <taxon>Epsilonproteobacteria</taxon>
        <taxon>Campylobacterales</taxon>
        <taxon>Sulfurovaceae</taxon>
        <taxon>Sulfurovum</taxon>
        <taxon>environmental samples</taxon>
    </lineage>
</organism>
<dbReference type="InterPro" id="IPR013780">
    <property type="entry name" value="Glyco_hydro_b"/>
</dbReference>
<dbReference type="InterPro" id="IPR045857">
    <property type="entry name" value="O16G_dom_2"/>
</dbReference>
<evidence type="ECO:0000256" key="1">
    <source>
        <dbReference type="ARBA" id="ARBA00022676"/>
    </source>
</evidence>
<evidence type="ECO:0000313" key="5">
    <source>
        <dbReference type="EMBL" id="CAA6804350.1"/>
    </source>
</evidence>
<dbReference type="CDD" id="cd11356">
    <property type="entry name" value="AmyAc_Sucrose_phosphorylase-like_1"/>
    <property type="match status" value="1"/>
</dbReference>
<feature type="binding site" evidence="3">
    <location>
        <position position="106"/>
    </location>
    <ligand>
        <name>substrate</name>
    </ligand>
</feature>
<dbReference type="InterPro" id="IPR006047">
    <property type="entry name" value="GH13_cat_dom"/>
</dbReference>
<feature type="domain" description="Glycosyl hydrolase family 13 catalytic" evidence="4">
    <location>
        <begin position="68"/>
        <end position="490"/>
    </location>
</feature>
<sequence length="583" mass="67777">MEIREEYSLEERLERIKFSLNIIYNNKEVNENAYVEIITLIEKYQARIESEPYTMSEKDVILITYGDQIFHEGETALATLNKFLNEYVQNCINTVHILPFYPYSSDDGFSIVDYKGVCPLKGSWRDIEALGREHRLMFDGVINHMSQLSSWFEAYLNDNPKYYNFFMDVDPSTNLSEVVRPRTSPLLTEFSDNEGRIRNIWTTFSADQVDLNYANYKVLIAVLDVLLFYVEKGAKLLRLDAIAFIWKAFGSSCIHLSQTHELIQLIRDVIHAVAPEVFIITETNVPHHENVSYFGTGNDEAQMVYNFTLPPLLAFSLLEGDTRKLTTWAKSLDLPSDKVCFFNFTASHDGIGVRAVSDILNDKELKRLVHTCESHGGLVSYRTAGELKLPYELNCSYMDILTNPKEDDSLRLKRMIMAQAVTLVMPGVPGIYFHFLVGSQNYHEAVRKTRRNRTINREKLNFDNIKEALDEEGSLRNNLFKRYKQLISIRIHEPCFDPFSKFEFLTFSKEIFAVKRYSKDESDYLIALHNFTNEEQALDLSSYVEGKLIDIISHQYMEQLRLKLQPYEILWLKRLRLGEKKDD</sequence>
<dbReference type="AlphaFoldDB" id="A0A6S6S413"/>
<dbReference type="Gene3D" id="3.20.20.80">
    <property type="entry name" value="Glycosidases"/>
    <property type="match status" value="1"/>
</dbReference>